<dbReference type="RefSeq" id="WP_380077834.1">
    <property type="nucleotide sequence ID" value="NZ_JBHRZF010000132.1"/>
</dbReference>
<dbReference type="InterPro" id="IPR013785">
    <property type="entry name" value="Aldolase_TIM"/>
</dbReference>
<comment type="cofactor">
    <cofactor evidence="1">
        <name>[4Fe-4S] cluster</name>
        <dbReference type="ChEBI" id="CHEBI:49883"/>
    </cofactor>
</comment>
<evidence type="ECO:0000313" key="8">
    <source>
        <dbReference type="Proteomes" id="UP001595748"/>
    </source>
</evidence>
<dbReference type="SUPFAM" id="SSF102114">
    <property type="entry name" value="Radical SAM enzymes"/>
    <property type="match status" value="1"/>
</dbReference>
<dbReference type="SFLD" id="SFLDG01095">
    <property type="entry name" value="Uncharacterised_Radical_SAM_Su"/>
    <property type="match status" value="1"/>
</dbReference>
<reference evidence="8" key="1">
    <citation type="journal article" date="2019" name="Int. J. Syst. Evol. Microbiol.">
        <title>The Global Catalogue of Microorganisms (GCM) 10K type strain sequencing project: providing services to taxonomists for standard genome sequencing and annotation.</title>
        <authorList>
            <consortium name="The Broad Institute Genomics Platform"/>
            <consortium name="The Broad Institute Genome Sequencing Center for Infectious Disease"/>
            <person name="Wu L."/>
            <person name="Ma J."/>
        </authorList>
    </citation>
    <scope>NUCLEOTIDE SEQUENCE [LARGE SCALE GENOMIC DNA]</scope>
    <source>
        <strain evidence="8">CCTCC AB 2013263</strain>
    </source>
</reference>
<dbReference type="InterPro" id="IPR051198">
    <property type="entry name" value="BchE-like"/>
</dbReference>
<dbReference type="Gene3D" id="3.20.20.70">
    <property type="entry name" value="Aldolase class I"/>
    <property type="match status" value="1"/>
</dbReference>
<proteinExistence type="predicted"/>
<evidence type="ECO:0000259" key="6">
    <source>
        <dbReference type="PROSITE" id="PS51918"/>
    </source>
</evidence>
<evidence type="ECO:0000256" key="2">
    <source>
        <dbReference type="ARBA" id="ARBA00022691"/>
    </source>
</evidence>
<dbReference type="CDD" id="cd01335">
    <property type="entry name" value="Radical_SAM"/>
    <property type="match status" value="1"/>
</dbReference>
<keyword evidence="5" id="KW-0411">Iron-sulfur</keyword>
<dbReference type="EMBL" id="JBHRZF010000132">
    <property type="protein sequence ID" value="MFC3861186.1"/>
    <property type="molecule type" value="Genomic_DNA"/>
</dbReference>
<dbReference type="Proteomes" id="UP001595748">
    <property type="component" value="Unassembled WGS sequence"/>
</dbReference>
<dbReference type="PANTHER" id="PTHR43409">
    <property type="entry name" value="ANAEROBIC MAGNESIUM-PROTOPORPHYRIN IX MONOMETHYL ESTER CYCLASE-RELATED"/>
    <property type="match status" value="1"/>
</dbReference>
<keyword evidence="8" id="KW-1185">Reference proteome</keyword>
<evidence type="ECO:0000256" key="1">
    <source>
        <dbReference type="ARBA" id="ARBA00001966"/>
    </source>
</evidence>
<dbReference type="InterPro" id="IPR007197">
    <property type="entry name" value="rSAM"/>
</dbReference>
<organism evidence="7 8">
    <name type="scientific">Deinococcus antarcticus</name>
    <dbReference type="NCBI Taxonomy" id="1298767"/>
    <lineage>
        <taxon>Bacteria</taxon>
        <taxon>Thermotogati</taxon>
        <taxon>Deinococcota</taxon>
        <taxon>Deinococci</taxon>
        <taxon>Deinococcales</taxon>
        <taxon>Deinococcaceae</taxon>
        <taxon>Deinococcus</taxon>
    </lineage>
</organism>
<comment type="caution">
    <text evidence="7">The sequence shown here is derived from an EMBL/GenBank/DDBJ whole genome shotgun (WGS) entry which is preliminary data.</text>
</comment>
<dbReference type="InterPro" id="IPR058240">
    <property type="entry name" value="rSAM_sf"/>
</dbReference>
<evidence type="ECO:0000313" key="7">
    <source>
        <dbReference type="EMBL" id="MFC3861186.1"/>
    </source>
</evidence>
<sequence length="383" mass="43124">MTAWRLQQQPDSFTLSDLGGEQVLSFDREGRLLTWYDRGRYDRGRYDRGTTYKRALNSRLLARRREGEVRLRWDVPAGEVPLVFGRMLEQVRDAARDIRSPLVEKVLEWTPEKLLAERDRFAAAYAPVSILPPDQYFAVVVQATRGCSWNKCTFCTFYRDRAFTVPPPVAFAAHLNAVKDLLGEAASLRKSIFVADGNALMLANQKLLPLLEMARQVFPGRDLHGFLDVNTGVRKSVLDWQELHAAGVRRVYLGLETGHDPLLAWLNKPGSADRAVELVSDLKAAGLSVGPIFMTGVGGQKYAAQHVQDTLKLLERLPLGQGDIVYLSPFVEHGPYAGRAKQDGVLPLPPPEVMEQERIFRQALKTTHPQAKVARYDILEFLY</sequence>
<dbReference type="PROSITE" id="PS51918">
    <property type="entry name" value="RADICAL_SAM"/>
    <property type="match status" value="1"/>
</dbReference>
<keyword evidence="3" id="KW-0479">Metal-binding</keyword>
<dbReference type="SMART" id="SM00729">
    <property type="entry name" value="Elp3"/>
    <property type="match status" value="1"/>
</dbReference>
<feature type="domain" description="Radical SAM core" evidence="6">
    <location>
        <begin position="133"/>
        <end position="369"/>
    </location>
</feature>
<dbReference type="SFLD" id="SFLDG01082">
    <property type="entry name" value="B12-binding_domain_containing"/>
    <property type="match status" value="1"/>
</dbReference>
<keyword evidence="2" id="KW-0949">S-adenosyl-L-methionine</keyword>
<dbReference type="InterPro" id="IPR006638">
    <property type="entry name" value="Elp3/MiaA/NifB-like_rSAM"/>
</dbReference>
<accession>A0ABV8A768</accession>
<evidence type="ECO:0000256" key="3">
    <source>
        <dbReference type="ARBA" id="ARBA00022723"/>
    </source>
</evidence>
<name>A0ABV8A768_9DEIO</name>
<dbReference type="SFLD" id="SFLDS00029">
    <property type="entry name" value="Radical_SAM"/>
    <property type="match status" value="2"/>
</dbReference>
<gene>
    <name evidence="7" type="ORF">ACFOPQ_10490</name>
</gene>
<protein>
    <submittedName>
        <fullName evidence="7">Radical SAM protein</fullName>
    </submittedName>
</protein>
<keyword evidence="4" id="KW-0408">Iron</keyword>
<evidence type="ECO:0000256" key="4">
    <source>
        <dbReference type="ARBA" id="ARBA00023004"/>
    </source>
</evidence>
<dbReference type="PANTHER" id="PTHR43409:SF4">
    <property type="entry name" value="RADICAL SAM SUPERFAMILY PROTEIN"/>
    <property type="match status" value="1"/>
</dbReference>
<dbReference type="Pfam" id="PF04055">
    <property type="entry name" value="Radical_SAM"/>
    <property type="match status" value="1"/>
</dbReference>
<evidence type="ECO:0000256" key="5">
    <source>
        <dbReference type="ARBA" id="ARBA00023014"/>
    </source>
</evidence>